<dbReference type="Proteomes" id="UP000250321">
    <property type="component" value="Unassembled WGS sequence"/>
</dbReference>
<sequence>MEPLKFHTYEYGVPHKFSSVILLPMSSVSTVIITSTTIYVFIMDRLVDSANDVELLAKD</sequence>
<proteinExistence type="predicted"/>
<dbReference type="EMBL" id="PJQY01002611">
    <property type="protein sequence ID" value="PQP92158.1"/>
    <property type="molecule type" value="Genomic_DNA"/>
</dbReference>
<feature type="transmembrane region" description="Helical" evidence="1">
    <location>
        <begin position="20"/>
        <end position="42"/>
    </location>
</feature>
<name>A0A314XJM6_PRUYE</name>
<evidence type="ECO:0000313" key="2">
    <source>
        <dbReference type="EMBL" id="PQP92158.1"/>
    </source>
</evidence>
<organism evidence="2 3">
    <name type="scientific">Prunus yedoensis var. nudiflora</name>
    <dbReference type="NCBI Taxonomy" id="2094558"/>
    <lineage>
        <taxon>Eukaryota</taxon>
        <taxon>Viridiplantae</taxon>
        <taxon>Streptophyta</taxon>
        <taxon>Embryophyta</taxon>
        <taxon>Tracheophyta</taxon>
        <taxon>Spermatophyta</taxon>
        <taxon>Magnoliopsida</taxon>
        <taxon>eudicotyledons</taxon>
        <taxon>Gunneridae</taxon>
        <taxon>Pentapetalae</taxon>
        <taxon>rosids</taxon>
        <taxon>fabids</taxon>
        <taxon>Rosales</taxon>
        <taxon>Rosaceae</taxon>
        <taxon>Amygdaloideae</taxon>
        <taxon>Amygdaleae</taxon>
        <taxon>Prunus</taxon>
    </lineage>
</organism>
<accession>A0A314XJM6</accession>
<keyword evidence="1" id="KW-0472">Membrane</keyword>
<protein>
    <submittedName>
        <fullName evidence="2">Uncharacterized protein</fullName>
    </submittedName>
</protein>
<comment type="caution">
    <text evidence="2">The sequence shown here is derived from an EMBL/GenBank/DDBJ whole genome shotgun (WGS) entry which is preliminary data.</text>
</comment>
<gene>
    <name evidence="2" type="ORF">Pyn_21289</name>
</gene>
<keyword evidence="1" id="KW-0812">Transmembrane</keyword>
<keyword evidence="3" id="KW-1185">Reference proteome</keyword>
<dbReference type="AlphaFoldDB" id="A0A314XJM6"/>
<evidence type="ECO:0000256" key="1">
    <source>
        <dbReference type="SAM" id="Phobius"/>
    </source>
</evidence>
<reference evidence="2 3" key="1">
    <citation type="submission" date="2018-02" db="EMBL/GenBank/DDBJ databases">
        <title>Draft genome of wild Prunus yedoensis var. nudiflora.</title>
        <authorList>
            <person name="Baek S."/>
            <person name="Kim J.-H."/>
            <person name="Choi K."/>
            <person name="Kim G.-B."/>
            <person name="Cho A."/>
            <person name="Jang H."/>
            <person name="Shin C.-H."/>
            <person name="Yu H.-J."/>
            <person name="Mun J.-H."/>
        </authorList>
    </citation>
    <scope>NUCLEOTIDE SEQUENCE [LARGE SCALE GENOMIC DNA]</scope>
    <source>
        <strain evidence="3">cv. Jeju island</strain>
        <tissue evidence="2">Leaf</tissue>
    </source>
</reference>
<evidence type="ECO:0000313" key="3">
    <source>
        <dbReference type="Proteomes" id="UP000250321"/>
    </source>
</evidence>
<keyword evidence="1" id="KW-1133">Transmembrane helix</keyword>